<evidence type="ECO:0000256" key="1">
    <source>
        <dbReference type="SAM" id="MobiDB-lite"/>
    </source>
</evidence>
<name>A0ABD2B396_VESSQ</name>
<gene>
    <name evidence="2" type="ORF">V1478_007459</name>
</gene>
<dbReference type="Proteomes" id="UP001607302">
    <property type="component" value="Unassembled WGS sequence"/>
</dbReference>
<dbReference type="InterPro" id="IPR013761">
    <property type="entry name" value="SAM/pointed_sf"/>
</dbReference>
<dbReference type="EMBL" id="JAUDFV010000133">
    <property type="protein sequence ID" value="KAL2727181.1"/>
    <property type="molecule type" value="Genomic_DNA"/>
</dbReference>
<accession>A0ABD2B396</accession>
<dbReference type="PANTHER" id="PTHR12659">
    <property type="entry name" value="RHO-TYPE GTPASE ACTIVATING PROTEIN"/>
    <property type="match status" value="1"/>
</dbReference>
<dbReference type="SUPFAM" id="SSF47769">
    <property type="entry name" value="SAM/Pointed domain"/>
    <property type="match status" value="1"/>
</dbReference>
<dbReference type="PANTHER" id="PTHR12659:SF7">
    <property type="entry name" value="CROSSVEINLESS C, ISOFORM C"/>
    <property type="match status" value="1"/>
</dbReference>
<dbReference type="Gene3D" id="1.10.287.2070">
    <property type="match status" value="1"/>
</dbReference>
<reference evidence="2 3" key="1">
    <citation type="journal article" date="2024" name="Ann. Entomol. Soc. Am.">
        <title>Genomic analyses of the southern and eastern yellowjacket wasps (Hymenoptera: Vespidae) reveal evolutionary signatures of social life.</title>
        <authorList>
            <person name="Catto M.A."/>
            <person name="Caine P.B."/>
            <person name="Orr S.E."/>
            <person name="Hunt B.G."/>
            <person name="Goodisman M.A.D."/>
        </authorList>
    </citation>
    <scope>NUCLEOTIDE SEQUENCE [LARGE SCALE GENOMIC DNA]</scope>
    <source>
        <strain evidence="2">233</strain>
        <tissue evidence="2">Head and thorax</tissue>
    </source>
</reference>
<keyword evidence="3" id="KW-1185">Reference proteome</keyword>
<organism evidence="2 3">
    <name type="scientific">Vespula squamosa</name>
    <name type="common">Southern yellow jacket</name>
    <name type="synonym">Wasp</name>
    <dbReference type="NCBI Taxonomy" id="30214"/>
    <lineage>
        <taxon>Eukaryota</taxon>
        <taxon>Metazoa</taxon>
        <taxon>Ecdysozoa</taxon>
        <taxon>Arthropoda</taxon>
        <taxon>Hexapoda</taxon>
        <taxon>Insecta</taxon>
        <taxon>Pterygota</taxon>
        <taxon>Neoptera</taxon>
        <taxon>Endopterygota</taxon>
        <taxon>Hymenoptera</taxon>
        <taxon>Apocrita</taxon>
        <taxon>Aculeata</taxon>
        <taxon>Vespoidea</taxon>
        <taxon>Vespidae</taxon>
        <taxon>Vespinae</taxon>
        <taxon>Vespula</taxon>
    </lineage>
</organism>
<feature type="compositionally biased region" description="Polar residues" evidence="1">
    <location>
        <begin position="71"/>
        <end position="87"/>
    </location>
</feature>
<comment type="caution">
    <text evidence="2">The sequence shown here is derived from an EMBL/GenBank/DDBJ whole genome shotgun (WGS) entry which is preliminary data.</text>
</comment>
<dbReference type="AlphaFoldDB" id="A0ABD2B396"/>
<sequence length="348" mass="39894">MLPFELSSSSASKVSNFEGVIFLECTITLLEYTRRSKHRRVSMLTQEFSTYECRTNFDQKVSEGEVKVDSSSHYNSPTRPYTNRVPSHNDLTYTRNVTFFLVIARKVTSHVYSRDVGNSVGKCSRFLESRVRVLSPQLRKGKSPYERALHLPSHLICFSFAKTKLLVVISSRRDPRNLPFSPRRVVDSNVERIQGTSDSYRIDNRVQVNELQRRSSLTIEWAVVGSAVPQRIPSSFNYNKRRNENISYDPLVTLCKYSKDEKKILLKIEAQEACKWLRAAGFPQYAQMYEGEQAAPVRNGPPEANRYVTASRTSNVPRDTTFGVFDLYAYIYGNNTSVVLLLLKKINN</sequence>
<evidence type="ECO:0000313" key="3">
    <source>
        <dbReference type="Proteomes" id="UP001607302"/>
    </source>
</evidence>
<feature type="region of interest" description="Disordered" evidence="1">
    <location>
        <begin position="68"/>
        <end position="87"/>
    </location>
</feature>
<proteinExistence type="predicted"/>
<protein>
    <submittedName>
        <fullName evidence="2">Rho GTPase-activating protein 7</fullName>
    </submittedName>
</protein>
<evidence type="ECO:0000313" key="2">
    <source>
        <dbReference type="EMBL" id="KAL2727181.1"/>
    </source>
</evidence>